<gene>
    <name evidence="2" type="ORF">ABZ507_18205</name>
</gene>
<evidence type="ECO:0000313" key="3">
    <source>
        <dbReference type="Proteomes" id="UP001550535"/>
    </source>
</evidence>
<dbReference type="Proteomes" id="UP001550535">
    <property type="component" value="Unassembled WGS sequence"/>
</dbReference>
<keyword evidence="3" id="KW-1185">Reference proteome</keyword>
<accession>A0ABV2XCY7</accession>
<dbReference type="EMBL" id="JBEYBR010000045">
    <property type="protein sequence ID" value="MEU2123750.1"/>
    <property type="molecule type" value="Genomic_DNA"/>
</dbReference>
<dbReference type="InterPro" id="IPR056100">
    <property type="entry name" value="DUF7683"/>
</dbReference>
<dbReference type="RefSeq" id="WP_063022045.1">
    <property type="nucleotide sequence ID" value="NZ_JBEYBM010000016.1"/>
</dbReference>
<name>A0ABV2XCY7_9NOCA</name>
<dbReference type="Pfam" id="PF24731">
    <property type="entry name" value="DUF7683"/>
    <property type="match status" value="1"/>
</dbReference>
<proteinExistence type="predicted"/>
<organism evidence="2 3">
    <name type="scientific">Nocardia niwae</name>
    <dbReference type="NCBI Taxonomy" id="626084"/>
    <lineage>
        <taxon>Bacteria</taxon>
        <taxon>Bacillati</taxon>
        <taxon>Actinomycetota</taxon>
        <taxon>Actinomycetes</taxon>
        <taxon>Mycobacteriales</taxon>
        <taxon>Nocardiaceae</taxon>
        <taxon>Nocardia</taxon>
    </lineage>
</organism>
<feature type="domain" description="DUF7683" evidence="1">
    <location>
        <begin position="1"/>
        <end position="71"/>
    </location>
</feature>
<evidence type="ECO:0000259" key="1">
    <source>
        <dbReference type="Pfam" id="PF24731"/>
    </source>
</evidence>
<evidence type="ECO:0000313" key="2">
    <source>
        <dbReference type="EMBL" id="MEU2123750.1"/>
    </source>
</evidence>
<reference evidence="2 3" key="1">
    <citation type="submission" date="2024-06" db="EMBL/GenBank/DDBJ databases">
        <title>The Natural Products Discovery Center: Release of the First 8490 Sequenced Strains for Exploring Actinobacteria Biosynthetic Diversity.</title>
        <authorList>
            <person name="Kalkreuter E."/>
            <person name="Kautsar S.A."/>
            <person name="Yang D."/>
            <person name="Bader C.D."/>
            <person name="Teijaro C.N."/>
            <person name="Fluegel L."/>
            <person name="Davis C.M."/>
            <person name="Simpson J.R."/>
            <person name="Lauterbach L."/>
            <person name="Steele A.D."/>
            <person name="Gui C."/>
            <person name="Meng S."/>
            <person name="Li G."/>
            <person name="Viehrig K."/>
            <person name="Ye F."/>
            <person name="Su P."/>
            <person name="Kiefer A.F."/>
            <person name="Nichols A."/>
            <person name="Cepeda A.J."/>
            <person name="Yan W."/>
            <person name="Fan B."/>
            <person name="Jiang Y."/>
            <person name="Adhikari A."/>
            <person name="Zheng C.-J."/>
            <person name="Schuster L."/>
            <person name="Cowan T.M."/>
            <person name="Smanski M.J."/>
            <person name="Chevrette M.G."/>
            <person name="De Carvalho L.P.S."/>
            <person name="Shen B."/>
        </authorList>
    </citation>
    <scope>NUCLEOTIDE SEQUENCE [LARGE SCALE GENOMIC DNA]</scope>
    <source>
        <strain evidence="2 3">NPDC019434</strain>
    </source>
</reference>
<comment type="caution">
    <text evidence="2">The sequence shown here is derived from an EMBL/GenBank/DDBJ whole genome shotgun (WGS) entry which is preliminary data.</text>
</comment>
<sequence length="76" mass="8927">MNYLEAYDRQSGFLVDEYPLRGIDIAELKRFLNIDEGIEIYGCDVSREQVSELARYISKPFTIDDACDYQVGFYRE</sequence>
<protein>
    <recommendedName>
        <fullName evidence="1">DUF7683 domain-containing protein</fullName>
    </recommendedName>
</protein>